<organism evidence="1 2">
    <name type="scientific">Pilibacter termitis</name>
    <dbReference type="NCBI Taxonomy" id="263852"/>
    <lineage>
        <taxon>Bacteria</taxon>
        <taxon>Bacillati</taxon>
        <taxon>Bacillota</taxon>
        <taxon>Bacilli</taxon>
        <taxon>Lactobacillales</taxon>
        <taxon>Enterococcaceae</taxon>
        <taxon>Pilibacter</taxon>
    </lineage>
</organism>
<evidence type="ECO:0000313" key="1">
    <source>
        <dbReference type="EMBL" id="SKA11741.1"/>
    </source>
</evidence>
<proteinExistence type="predicted"/>
<dbReference type="Proteomes" id="UP000190328">
    <property type="component" value="Unassembled WGS sequence"/>
</dbReference>
<protein>
    <submittedName>
        <fullName evidence="1">Uncharacterized protein</fullName>
    </submittedName>
</protein>
<sequence>MNEGEIPQYYVKNNHEAIIEPEIFDLVQKRLALRTKGKIVLGQRVFSHVSSSAWIVVIIMAVRYGTVIRNIAVSSGGATISTMTTNARRHILQKMRLKKCSSRLLIS</sequence>
<keyword evidence="2" id="KW-1185">Reference proteome</keyword>
<gene>
    <name evidence="1" type="ORF">SAMN02745116_02466</name>
</gene>
<dbReference type="STRING" id="263852.SAMN02745116_02466"/>
<evidence type="ECO:0000313" key="2">
    <source>
        <dbReference type="Proteomes" id="UP000190328"/>
    </source>
</evidence>
<name>A0A1T4R7Y9_9ENTE</name>
<accession>A0A1T4R7Y9</accession>
<dbReference type="AlphaFoldDB" id="A0A1T4R7Y9"/>
<reference evidence="1 2" key="1">
    <citation type="submission" date="2017-02" db="EMBL/GenBank/DDBJ databases">
        <authorList>
            <person name="Peterson S.W."/>
        </authorList>
    </citation>
    <scope>NUCLEOTIDE SEQUENCE [LARGE SCALE GENOMIC DNA]</scope>
    <source>
        <strain evidence="1 2">ATCC BAA-1030</strain>
    </source>
</reference>
<dbReference type="EMBL" id="FUXI01000040">
    <property type="protein sequence ID" value="SKA11741.1"/>
    <property type="molecule type" value="Genomic_DNA"/>
</dbReference>